<gene>
    <name evidence="8" type="ORF">L484_001997</name>
</gene>
<comment type="subcellular location">
    <subcellularLocation>
        <location evidence="1">Nucleus</location>
    </subcellularLocation>
</comment>
<evidence type="ECO:0000313" key="9">
    <source>
        <dbReference type="Proteomes" id="UP000030645"/>
    </source>
</evidence>
<protein>
    <submittedName>
        <fullName evidence="8">Putative WRKY transcription factor 72</fullName>
    </submittedName>
</protein>
<dbReference type="PROSITE" id="PS50811">
    <property type="entry name" value="WRKY"/>
    <property type="match status" value="1"/>
</dbReference>
<keyword evidence="9" id="KW-1185">Reference proteome</keyword>
<keyword evidence="3" id="KW-0238">DNA-binding</keyword>
<dbReference type="FunFam" id="2.20.25.80:FF:000002">
    <property type="entry name" value="probable WRKY transcription factor 31"/>
    <property type="match status" value="1"/>
</dbReference>
<evidence type="ECO:0000256" key="5">
    <source>
        <dbReference type="ARBA" id="ARBA00023242"/>
    </source>
</evidence>
<evidence type="ECO:0000313" key="8">
    <source>
        <dbReference type="EMBL" id="EXB94285.1"/>
    </source>
</evidence>
<dbReference type="PANTHER" id="PTHR31429">
    <property type="entry name" value="WRKY TRANSCRIPTION FACTOR 36-RELATED"/>
    <property type="match status" value="1"/>
</dbReference>
<dbReference type="AlphaFoldDB" id="W9RJ88"/>
<proteinExistence type="predicted"/>
<dbReference type="KEGG" id="mnt:21385578"/>
<evidence type="ECO:0000256" key="6">
    <source>
        <dbReference type="SAM" id="MobiDB-lite"/>
    </source>
</evidence>
<sequence>MPNSDIGSADHLVEEKKVESINIAHQENQSTQVSTKGCELENAKAQMGEIRRENQRLKMVLQHVNKDYQSLQLRFFDIVKQEDPRKLLTTDNSSSTIKHDQTEEEEAELVSLSLGRSPRSEAKNVHIVQDHAYKNLIRGSNIRDEHHDQDHHDDLKANLTLGLGSEMQLSTELVTFPSPENSISEEAKELAEPHVSNGDHDKSQKTRNGDDHEVSHEQPPAKRARVSVRARCDTPTMNDGCQWRKYGQKIAKGNPCPRAYYRCTVAPSCPVRKQVQRCAEDMSILTTTYEGTHNHPLPVTATFMASTTSAAASMLLSGSSTSSDHPTNVGLNTASPKSAPSMLNGLNFGHFDTMRTGQFYLPNSTNSSSPLLPTITLDLTSSPISSSSSSSPSLFNRSSLPSSLARIPLSGLSFGNYSEPNILPTLWGNGSNLGYGNAMLMPYENALQIGSSLNIGKQANPLHESLTETLTKAITSDPSAFKSVIAAAISSMVGGGETLHGKQDGVERLGQGLTLGDQNEKGLASSYFNRLSSSNF</sequence>
<dbReference type="InterPro" id="IPR003657">
    <property type="entry name" value="WRKY_dom"/>
</dbReference>
<feature type="region of interest" description="Disordered" evidence="6">
    <location>
        <begin position="180"/>
        <end position="231"/>
    </location>
</feature>
<dbReference type="GO" id="GO:0043565">
    <property type="term" value="F:sequence-specific DNA binding"/>
    <property type="evidence" value="ECO:0007669"/>
    <property type="project" value="InterPro"/>
</dbReference>
<reference evidence="9" key="1">
    <citation type="submission" date="2013-01" db="EMBL/GenBank/DDBJ databases">
        <title>Draft Genome Sequence of a Mulberry Tree, Morus notabilis C.K. Schneid.</title>
        <authorList>
            <person name="He N."/>
            <person name="Zhao S."/>
        </authorList>
    </citation>
    <scope>NUCLEOTIDE SEQUENCE</scope>
</reference>
<name>W9RJ88_9ROSA</name>
<dbReference type="GO" id="GO:0003700">
    <property type="term" value="F:DNA-binding transcription factor activity"/>
    <property type="evidence" value="ECO:0007669"/>
    <property type="project" value="InterPro"/>
</dbReference>
<dbReference type="Gene3D" id="2.20.25.80">
    <property type="entry name" value="WRKY domain"/>
    <property type="match status" value="1"/>
</dbReference>
<dbReference type="GO" id="GO:0005634">
    <property type="term" value="C:nucleus"/>
    <property type="evidence" value="ECO:0007669"/>
    <property type="project" value="UniProtKB-SubCell"/>
</dbReference>
<keyword evidence="5" id="KW-0539">Nucleus</keyword>
<keyword evidence="4" id="KW-0804">Transcription</keyword>
<evidence type="ECO:0000256" key="3">
    <source>
        <dbReference type="ARBA" id="ARBA00023125"/>
    </source>
</evidence>
<evidence type="ECO:0000256" key="4">
    <source>
        <dbReference type="ARBA" id="ARBA00023163"/>
    </source>
</evidence>
<feature type="compositionally biased region" description="Basic and acidic residues" evidence="6">
    <location>
        <begin position="185"/>
        <end position="220"/>
    </location>
</feature>
<dbReference type="InterPro" id="IPR044810">
    <property type="entry name" value="WRKY_plant"/>
</dbReference>
<organism evidence="8 9">
    <name type="scientific">Morus notabilis</name>
    <dbReference type="NCBI Taxonomy" id="981085"/>
    <lineage>
        <taxon>Eukaryota</taxon>
        <taxon>Viridiplantae</taxon>
        <taxon>Streptophyta</taxon>
        <taxon>Embryophyta</taxon>
        <taxon>Tracheophyta</taxon>
        <taxon>Spermatophyta</taxon>
        <taxon>Magnoliopsida</taxon>
        <taxon>eudicotyledons</taxon>
        <taxon>Gunneridae</taxon>
        <taxon>Pentapetalae</taxon>
        <taxon>rosids</taxon>
        <taxon>fabids</taxon>
        <taxon>Rosales</taxon>
        <taxon>Moraceae</taxon>
        <taxon>Moreae</taxon>
        <taxon>Morus</taxon>
    </lineage>
</organism>
<dbReference type="PANTHER" id="PTHR31429:SF24">
    <property type="entry name" value="WRKY TRANSCRIPTION FACTOR 72-RELATED"/>
    <property type="match status" value="1"/>
</dbReference>
<dbReference type="OrthoDB" id="1093223at2759"/>
<dbReference type="EMBL" id="KE345143">
    <property type="protein sequence ID" value="EXB94285.1"/>
    <property type="molecule type" value="Genomic_DNA"/>
</dbReference>
<dbReference type="Proteomes" id="UP000030645">
    <property type="component" value="Unassembled WGS sequence"/>
</dbReference>
<evidence type="ECO:0000256" key="1">
    <source>
        <dbReference type="ARBA" id="ARBA00004123"/>
    </source>
</evidence>
<keyword evidence="2" id="KW-0805">Transcription regulation</keyword>
<dbReference type="eggNOG" id="ENOG502QVE0">
    <property type="taxonomic scope" value="Eukaryota"/>
</dbReference>
<dbReference type="SMART" id="SM00774">
    <property type="entry name" value="WRKY"/>
    <property type="match status" value="1"/>
</dbReference>
<accession>W9RJ88</accession>
<dbReference type="InterPro" id="IPR036576">
    <property type="entry name" value="WRKY_dom_sf"/>
</dbReference>
<dbReference type="SUPFAM" id="SSF118290">
    <property type="entry name" value="WRKY DNA-binding domain"/>
    <property type="match status" value="1"/>
</dbReference>
<dbReference type="Pfam" id="PF03106">
    <property type="entry name" value="WRKY"/>
    <property type="match status" value="1"/>
</dbReference>
<evidence type="ECO:0000259" key="7">
    <source>
        <dbReference type="PROSITE" id="PS50811"/>
    </source>
</evidence>
<evidence type="ECO:0000256" key="2">
    <source>
        <dbReference type="ARBA" id="ARBA00023015"/>
    </source>
</evidence>
<feature type="domain" description="WRKY" evidence="7">
    <location>
        <begin position="232"/>
        <end position="298"/>
    </location>
</feature>